<evidence type="ECO:0000256" key="9">
    <source>
        <dbReference type="ARBA" id="ARBA00022737"/>
    </source>
</evidence>
<evidence type="ECO:0000256" key="4">
    <source>
        <dbReference type="ARBA" id="ARBA00005881"/>
    </source>
</evidence>
<dbReference type="PROSITE" id="PS50082">
    <property type="entry name" value="WD_REPEATS_2"/>
    <property type="match status" value="3"/>
</dbReference>
<dbReference type="InterPro" id="IPR036322">
    <property type="entry name" value="WD40_repeat_dom_sf"/>
</dbReference>
<keyword evidence="9" id="KW-0677">Repeat</keyword>
<dbReference type="GO" id="GO:0033588">
    <property type="term" value="C:elongator holoenzyme complex"/>
    <property type="evidence" value="ECO:0007669"/>
    <property type="project" value="InterPro"/>
</dbReference>
<evidence type="ECO:0000313" key="13">
    <source>
        <dbReference type="Proteomes" id="UP000033140"/>
    </source>
</evidence>
<dbReference type="PRINTS" id="PR00320">
    <property type="entry name" value="GPROTEINBRPT"/>
</dbReference>
<evidence type="ECO:0000256" key="11">
    <source>
        <dbReference type="PROSITE-ProRule" id="PRU00221"/>
    </source>
</evidence>
<feature type="repeat" description="WD" evidence="11">
    <location>
        <begin position="392"/>
        <end position="423"/>
    </location>
</feature>
<evidence type="ECO:0000256" key="6">
    <source>
        <dbReference type="ARBA" id="ARBA00022490"/>
    </source>
</evidence>
<dbReference type="STRING" id="698492.A0A0E9NFS0"/>
<dbReference type="EMBL" id="BACD03000016">
    <property type="protein sequence ID" value="GAO48684.1"/>
    <property type="molecule type" value="Genomic_DNA"/>
</dbReference>
<protein>
    <recommendedName>
        <fullName evidence="5">Elongator complex protein 2</fullName>
    </recommendedName>
</protein>
<dbReference type="RefSeq" id="XP_019023039.1">
    <property type="nucleotide sequence ID" value="XM_019165487.1"/>
</dbReference>
<evidence type="ECO:0000256" key="7">
    <source>
        <dbReference type="ARBA" id="ARBA00022574"/>
    </source>
</evidence>
<evidence type="ECO:0000256" key="8">
    <source>
        <dbReference type="ARBA" id="ARBA00022694"/>
    </source>
</evidence>
<sequence length="804" mass="87216">MAYSLATSQSFVAVGANSTPHAADWCHASNTIAYAAGRLVAVWRPLRKRGLCATLKGHADKVNVVCFVGRGWLLSGSSDCTVRVWKQTEEERWECVQVLKDHAGAVNTIAIHDTTIATGAADGTVCIYSFDSTSTSPIPILQQTIKTAPLYPLAIALTSLPDTSLLLALGGSSTSIKLYTRSPEFTFSEQATLKGHEDWIHSLAFTHDPSSNNDILLASASQDRYVRLWRITPVKTEQESTEQTRAQTLEAALLTGVTTTSSRRSQVFCTTSGTKFSASFEALLLGHDDWVHSVSWRPARDASAELVLLTASADTNLMTWSPDPDTGIWVSTARLGEIAAKGSTTATGSSGGFWGGLWGPNGAEVGTWGRSGGWRLWKASSEEEGWEARGAVGGHVRDVKAVAWEKSGAYLLSTSLDQTTRLYAPWTKEGTWHEFARPQIHGYDINTISMVDSWRFASGADEKVLRIFDASKAIVGLLERLSLTTKAEGVEDLPEAANVPLLGLSNKAMATNTATNDPNKAEAAAPGVGSVLDTLTTPPLEEHLQRHTLFPEMAKLYGHGYELISVAASPDGRYVASACKASTPEHAVIRIFDMRDWKEVAILPGHTLTVTRIVFSGEGRWMLAVGRDRSWAVYERQSEAEGGEAPYKLVRNQVKAHARIVWDVSVAPAPEGEQEKDEGLVFATGSRDKTVKIWRNYGCTATIKLPEPVTALEFSSSTLDGSLILAVGLEDGRIYVFNGKQEVGEGEVEEWNVVGQVENVHDAAITRVAWRPRTAGEEGEGWMLASGSEDCSVRIYDINFAKKG</sequence>
<accession>A0A0E9NFS0</accession>
<feature type="repeat" description="WD" evidence="11">
    <location>
        <begin position="193"/>
        <end position="239"/>
    </location>
</feature>
<gene>
    <name evidence="12" type="ORF">G7K_2854-t1</name>
</gene>
<evidence type="ECO:0000256" key="1">
    <source>
        <dbReference type="ARBA" id="ARBA00004123"/>
    </source>
</evidence>
<name>A0A0E9NFS0_SAICN</name>
<dbReference type="FunFam" id="2.130.10.10:FF:000400">
    <property type="entry name" value="Elongator acetyltransferase complex subunit 2"/>
    <property type="match status" value="1"/>
</dbReference>
<dbReference type="InterPro" id="IPR015943">
    <property type="entry name" value="WD40/YVTN_repeat-like_dom_sf"/>
</dbReference>
<dbReference type="Pfam" id="PF00400">
    <property type="entry name" value="WD40"/>
    <property type="match status" value="8"/>
</dbReference>
<feature type="repeat" description="WD" evidence="11">
    <location>
        <begin position="55"/>
        <end position="86"/>
    </location>
</feature>
<comment type="pathway">
    <text evidence="3">tRNA modification; 5-methoxycarbonylmethyl-2-thiouridine-tRNA biosynthesis.</text>
</comment>
<keyword evidence="13" id="KW-1185">Reference proteome</keyword>
<dbReference type="InterPro" id="IPR020472">
    <property type="entry name" value="WD40_PAC1"/>
</dbReference>
<dbReference type="AlphaFoldDB" id="A0A0E9NFS0"/>
<dbReference type="PROSITE" id="PS50294">
    <property type="entry name" value="WD_REPEATS_REGION"/>
    <property type="match status" value="2"/>
</dbReference>
<dbReference type="PANTHER" id="PTHR44111:SF1">
    <property type="entry name" value="ELONGATOR COMPLEX PROTEIN 2"/>
    <property type="match status" value="1"/>
</dbReference>
<comment type="caution">
    <text evidence="12">The sequence shown here is derived from an EMBL/GenBank/DDBJ whole genome shotgun (WGS) entry which is preliminary data.</text>
</comment>
<dbReference type="InterPro" id="IPR037289">
    <property type="entry name" value="Elp2"/>
</dbReference>
<dbReference type="PANTHER" id="PTHR44111">
    <property type="entry name" value="ELONGATOR COMPLEX PROTEIN 2"/>
    <property type="match status" value="1"/>
</dbReference>
<dbReference type="OrthoDB" id="27911at2759"/>
<reference evidence="12 13" key="1">
    <citation type="journal article" date="2011" name="J. Gen. Appl. Microbiol.">
        <title>Draft genome sequencing of the enigmatic yeast Saitoella complicata.</title>
        <authorList>
            <person name="Nishida H."/>
            <person name="Hamamoto M."/>
            <person name="Sugiyama J."/>
        </authorList>
    </citation>
    <scope>NUCLEOTIDE SEQUENCE [LARGE SCALE GENOMIC DNA]</scope>
    <source>
        <strain evidence="12 13">NRRL Y-17804</strain>
    </source>
</reference>
<keyword evidence="10" id="KW-0539">Nucleus</keyword>
<dbReference type="Gene3D" id="2.130.10.10">
    <property type="entry name" value="YVTN repeat-like/Quinoprotein amine dehydrogenase"/>
    <property type="match status" value="5"/>
</dbReference>
<keyword evidence="7 11" id="KW-0853">WD repeat</keyword>
<evidence type="ECO:0000256" key="3">
    <source>
        <dbReference type="ARBA" id="ARBA00005043"/>
    </source>
</evidence>
<dbReference type="GO" id="GO:0005737">
    <property type="term" value="C:cytoplasm"/>
    <property type="evidence" value="ECO:0007669"/>
    <property type="project" value="UniProtKB-SubCell"/>
</dbReference>
<dbReference type="SMART" id="SM00320">
    <property type="entry name" value="WD40"/>
    <property type="match status" value="12"/>
</dbReference>
<keyword evidence="8" id="KW-0819">tRNA processing</keyword>
<evidence type="ECO:0000256" key="5">
    <source>
        <dbReference type="ARBA" id="ARBA00020267"/>
    </source>
</evidence>
<organism evidence="12 13">
    <name type="scientific">Saitoella complicata (strain BCRC 22490 / CBS 7301 / JCM 7358 / NBRC 10748 / NRRL Y-17804)</name>
    <dbReference type="NCBI Taxonomy" id="698492"/>
    <lineage>
        <taxon>Eukaryota</taxon>
        <taxon>Fungi</taxon>
        <taxon>Dikarya</taxon>
        <taxon>Ascomycota</taxon>
        <taxon>Taphrinomycotina</taxon>
        <taxon>Taphrinomycotina incertae sedis</taxon>
        <taxon>Saitoella</taxon>
    </lineage>
</organism>
<dbReference type="OMA" id="ENFRHIS"/>
<evidence type="ECO:0000256" key="10">
    <source>
        <dbReference type="ARBA" id="ARBA00023242"/>
    </source>
</evidence>
<keyword evidence="6" id="KW-0963">Cytoplasm</keyword>
<comment type="similarity">
    <text evidence="4">Belongs to the WD repeat ELP2 family.</text>
</comment>
<dbReference type="SUPFAM" id="SSF50978">
    <property type="entry name" value="WD40 repeat-like"/>
    <property type="match status" value="3"/>
</dbReference>
<reference evidence="12 13" key="3">
    <citation type="journal article" date="2015" name="Genome Announc.">
        <title>Draft Genome Sequence of the Archiascomycetous Yeast Saitoella complicata.</title>
        <authorList>
            <person name="Yamauchi K."/>
            <person name="Kondo S."/>
            <person name="Hamamoto M."/>
            <person name="Takahashi Y."/>
            <person name="Ogura Y."/>
            <person name="Hayashi T."/>
            <person name="Nishida H."/>
        </authorList>
    </citation>
    <scope>NUCLEOTIDE SEQUENCE [LARGE SCALE GENOMIC DNA]</scope>
    <source>
        <strain evidence="12 13">NRRL Y-17804</strain>
    </source>
</reference>
<reference evidence="12 13" key="2">
    <citation type="journal article" date="2014" name="J. Gen. Appl. Microbiol.">
        <title>The early diverging ascomycetous budding yeast Saitoella complicata has three histone deacetylases belonging to the Clr6, Hos2, and Rpd3 lineages.</title>
        <authorList>
            <person name="Nishida H."/>
            <person name="Matsumoto T."/>
            <person name="Kondo S."/>
            <person name="Hamamoto M."/>
            <person name="Yoshikawa H."/>
        </authorList>
    </citation>
    <scope>NUCLEOTIDE SEQUENCE [LARGE SCALE GENOMIC DNA]</scope>
    <source>
        <strain evidence="12 13">NRRL Y-17804</strain>
    </source>
</reference>
<evidence type="ECO:0000313" key="12">
    <source>
        <dbReference type="EMBL" id="GAO48684.1"/>
    </source>
</evidence>
<proteinExistence type="inferred from homology"/>
<dbReference type="GO" id="GO:0005634">
    <property type="term" value="C:nucleus"/>
    <property type="evidence" value="ECO:0007669"/>
    <property type="project" value="UniProtKB-SubCell"/>
</dbReference>
<dbReference type="Proteomes" id="UP000033140">
    <property type="component" value="Unassembled WGS sequence"/>
</dbReference>
<comment type="subcellular location">
    <subcellularLocation>
        <location evidence="2">Cytoplasm</location>
    </subcellularLocation>
    <subcellularLocation>
        <location evidence="1">Nucleus</location>
    </subcellularLocation>
</comment>
<dbReference type="InterPro" id="IPR001680">
    <property type="entry name" value="WD40_rpt"/>
</dbReference>
<evidence type="ECO:0000256" key="2">
    <source>
        <dbReference type="ARBA" id="ARBA00004496"/>
    </source>
</evidence>
<dbReference type="UniPathway" id="UPA00988"/>
<dbReference type="GO" id="GO:0002098">
    <property type="term" value="P:tRNA wobble uridine modification"/>
    <property type="evidence" value="ECO:0007669"/>
    <property type="project" value="InterPro"/>
</dbReference>